<sequence length="992" mass="113370">MPTATTNEPTLESLQAHFPLTLPVPTPTTHADLISTRELQREEDLLRNPYSFRTWWNAIQTAKEASALLLKTESPTDLSPDAAALLGPLSSPTARKSLQRLTYLYESALVNFPTSFKLWKSYLLTRMTYVCGKLIHRKRAGGRKKFPEMRDALEEEAEDLEQWEGGLDGVAGWAEWKALVATFERALMWLPRMPRLWLLYLSIFNHPFCPPQISYTHARRTYDRALRTLPPSLHSRIWVRYLLWAEKRGGATTVAIYRRYLSIDPSVTERYTALLLAPENPLPRPLEAAKLLLALARKAAKGEYTSPEGKSSYQLLIEWLEVAEQHAEEVGLDVEETVNSNADIAKAEEAEQVASQQSPEPAKVDGQLIRFAGPAIAVDNDGKVLPAYNEDEDPTNLRKLNIERIIKKDGLEVYKDQAGRLWTGLATYWIKRGEFDRAKSTFEEGIASVLTIRDFTQIFDAYAEFSESLISAMMESIAEPDEDEDEESIKDTEAELDAKMKEFEELMDRRPFLVNDVLLRRNPNDVQEWEKRVALWGENDDKVAETYTQALTTIHPRKATANFHRLYINFAKFYEEGGTNGEAEADFDNARKIFEKATKVNFKAVEDLADIWSEWAELEIRHDNYDEAIRVMQRAAAIPKNTKINYHDQSLPVQARLFKSLKLWSFYVDLEESLGTVESTKAVYDKILELRIANAQIIVNYAAFLEENKYFEESFKVYERGVELFTFPVSFEIWNIYLAKFVKRYGGEKIERTRDLFEQALEKCPPKSCKPIFLMYATFEEEHGLTKRAMGIYDRATQIVNDEDKFELFSIYIAKATANYGLTATRPIYERALEILPDRQTAEMCLRFASMERKLGEIDRARAIYAHASQFCDPRVNQNFWAEWNTFEIETGSEDTFREMLRIKRSVQAQFNTEASYIAAQMASKQKNAEEEDEEEAPADAMAAAERQAGGGAKGPSFVASTSNPVVKPQEERPDVGAANADEIHISDDEDL</sequence>
<dbReference type="Proteomes" id="UP001055072">
    <property type="component" value="Unassembled WGS sequence"/>
</dbReference>
<evidence type="ECO:0000313" key="1">
    <source>
        <dbReference type="EMBL" id="KAI0093931.1"/>
    </source>
</evidence>
<comment type="caution">
    <text evidence="1">The sequence shown here is derived from an EMBL/GenBank/DDBJ whole genome shotgun (WGS) entry which is preliminary data.</text>
</comment>
<dbReference type="EMBL" id="MU274901">
    <property type="protein sequence ID" value="KAI0093931.1"/>
    <property type="molecule type" value="Genomic_DNA"/>
</dbReference>
<evidence type="ECO:0000313" key="2">
    <source>
        <dbReference type="Proteomes" id="UP001055072"/>
    </source>
</evidence>
<reference evidence="1" key="1">
    <citation type="journal article" date="2021" name="Environ. Microbiol.">
        <title>Gene family expansions and transcriptome signatures uncover fungal adaptations to wood decay.</title>
        <authorList>
            <person name="Hage H."/>
            <person name="Miyauchi S."/>
            <person name="Viragh M."/>
            <person name="Drula E."/>
            <person name="Min B."/>
            <person name="Chaduli D."/>
            <person name="Navarro D."/>
            <person name="Favel A."/>
            <person name="Norest M."/>
            <person name="Lesage-Meessen L."/>
            <person name="Balint B."/>
            <person name="Merenyi Z."/>
            <person name="de Eugenio L."/>
            <person name="Morin E."/>
            <person name="Martinez A.T."/>
            <person name="Baldrian P."/>
            <person name="Stursova M."/>
            <person name="Martinez M.J."/>
            <person name="Novotny C."/>
            <person name="Magnuson J.K."/>
            <person name="Spatafora J.W."/>
            <person name="Maurice S."/>
            <person name="Pangilinan J."/>
            <person name="Andreopoulos W."/>
            <person name="LaButti K."/>
            <person name="Hundley H."/>
            <person name="Na H."/>
            <person name="Kuo A."/>
            <person name="Barry K."/>
            <person name="Lipzen A."/>
            <person name="Henrissat B."/>
            <person name="Riley R."/>
            <person name="Ahrendt S."/>
            <person name="Nagy L.G."/>
            <person name="Grigoriev I.V."/>
            <person name="Martin F."/>
            <person name="Rosso M.N."/>
        </authorList>
    </citation>
    <scope>NUCLEOTIDE SEQUENCE</scope>
    <source>
        <strain evidence="1">CBS 384.51</strain>
    </source>
</reference>
<gene>
    <name evidence="1" type="ORF">BDY19DRAFT_919646</name>
</gene>
<organism evidence="1 2">
    <name type="scientific">Irpex rosettiformis</name>
    <dbReference type="NCBI Taxonomy" id="378272"/>
    <lineage>
        <taxon>Eukaryota</taxon>
        <taxon>Fungi</taxon>
        <taxon>Dikarya</taxon>
        <taxon>Basidiomycota</taxon>
        <taxon>Agaricomycotina</taxon>
        <taxon>Agaricomycetes</taxon>
        <taxon>Polyporales</taxon>
        <taxon>Irpicaceae</taxon>
        <taxon>Irpex</taxon>
    </lineage>
</organism>
<accession>A0ACB8UI07</accession>
<protein>
    <submittedName>
        <fullName evidence="1">Protein prenylyltransferase</fullName>
    </submittedName>
</protein>
<keyword evidence="2" id="KW-1185">Reference proteome</keyword>
<proteinExistence type="predicted"/>
<name>A0ACB8UI07_9APHY</name>